<feature type="domain" description="Beta-mannosidase Ig-fold" evidence="19">
    <location>
        <begin position="800"/>
        <end position="878"/>
    </location>
</feature>
<protein>
    <recommendedName>
        <fullName evidence="15">Beta-mannosidase B</fullName>
        <ecNumber evidence="6">3.2.1.25</ecNumber>
    </recommendedName>
    <alternativeName>
        <fullName evidence="13">Mannanase</fullName>
    </alternativeName>
    <alternativeName>
        <fullName evidence="16">Mannanase B</fullName>
    </alternativeName>
</protein>
<dbReference type="FunFam" id="3.20.20.80:FF:000035">
    <property type="entry name" value="Mannosidase beta"/>
    <property type="match status" value="1"/>
</dbReference>
<dbReference type="InterPro" id="IPR017853">
    <property type="entry name" value="GH"/>
</dbReference>
<dbReference type="GO" id="GO:0006516">
    <property type="term" value="P:glycoprotein catabolic process"/>
    <property type="evidence" value="ECO:0007669"/>
    <property type="project" value="TreeGrafter"/>
</dbReference>
<evidence type="ECO:0000256" key="1">
    <source>
        <dbReference type="ARBA" id="ARBA00000829"/>
    </source>
</evidence>
<dbReference type="GO" id="GO:0004567">
    <property type="term" value="F:beta-mannosidase activity"/>
    <property type="evidence" value="ECO:0007669"/>
    <property type="project" value="UniProtKB-EC"/>
</dbReference>
<evidence type="ECO:0000256" key="7">
    <source>
        <dbReference type="ARBA" id="ARBA00022525"/>
    </source>
</evidence>
<evidence type="ECO:0000256" key="2">
    <source>
        <dbReference type="ARBA" id="ARBA00004371"/>
    </source>
</evidence>
<dbReference type="SUPFAM" id="SSF49785">
    <property type="entry name" value="Galactose-binding domain-like"/>
    <property type="match status" value="1"/>
</dbReference>
<proteinExistence type="inferred from homology"/>
<name>A0AAW2I6Y1_9NEOP</name>
<comment type="similarity">
    <text evidence="14">Belongs to the glycosyl hydrolase 2 family. Beta-mannosidase B subfamily.</text>
</comment>
<evidence type="ECO:0000256" key="3">
    <source>
        <dbReference type="ARBA" id="ARBA00004613"/>
    </source>
</evidence>
<gene>
    <name evidence="22" type="ORF">PYX00_004879</name>
</gene>
<evidence type="ECO:0000256" key="15">
    <source>
        <dbReference type="ARBA" id="ARBA00041069"/>
    </source>
</evidence>
<evidence type="ECO:0000256" key="4">
    <source>
        <dbReference type="ARBA" id="ARBA00004740"/>
    </source>
</evidence>
<dbReference type="PANTHER" id="PTHR43730">
    <property type="entry name" value="BETA-MANNOSIDASE"/>
    <property type="match status" value="1"/>
</dbReference>
<evidence type="ECO:0000259" key="20">
    <source>
        <dbReference type="Pfam" id="PF17786"/>
    </source>
</evidence>
<evidence type="ECO:0000313" key="22">
    <source>
        <dbReference type="EMBL" id="KAL0277666.1"/>
    </source>
</evidence>
<feature type="chain" id="PRO_5044477063" description="Beta-mannosidase B" evidence="17">
    <location>
        <begin position="17"/>
        <end position="880"/>
    </location>
</feature>
<dbReference type="Pfam" id="PF00703">
    <property type="entry name" value="Glyco_hydro_2"/>
    <property type="match status" value="1"/>
</dbReference>
<dbReference type="PANTHER" id="PTHR43730:SF1">
    <property type="entry name" value="BETA-MANNOSIDASE"/>
    <property type="match status" value="1"/>
</dbReference>
<dbReference type="EC" id="3.2.1.25" evidence="6"/>
<feature type="domain" description="Mannosidase Ig/CBM-like" evidence="20">
    <location>
        <begin position="704"/>
        <end position="790"/>
    </location>
</feature>
<accession>A0AAW2I6Y1</accession>
<evidence type="ECO:0000256" key="11">
    <source>
        <dbReference type="ARBA" id="ARBA00023228"/>
    </source>
</evidence>
<comment type="pathway">
    <text evidence="4">Glycan metabolism; N-glycan degradation.</text>
</comment>
<dbReference type="SUPFAM" id="SSF51445">
    <property type="entry name" value="(Trans)glycosidases"/>
    <property type="match status" value="1"/>
</dbReference>
<dbReference type="InterPro" id="IPR008979">
    <property type="entry name" value="Galactose-bd-like_sf"/>
</dbReference>
<evidence type="ECO:0000259" key="19">
    <source>
        <dbReference type="Pfam" id="PF17753"/>
    </source>
</evidence>
<dbReference type="SUPFAM" id="SSF49303">
    <property type="entry name" value="beta-Galactosidase/glucuronidase domain"/>
    <property type="match status" value="3"/>
</dbReference>
<evidence type="ECO:0000256" key="13">
    <source>
        <dbReference type="ARBA" id="ARBA00033445"/>
    </source>
</evidence>
<dbReference type="AlphaFoldDB" id="A0AAW2I6Y1"/>
<dbReference type="InterPro" id="IPR041625">
    <property type="entry name" value="Beta-mannosidase_Ig"/>
</dbReference>
<evidence type="ECO:0000256" key="14">
    <source>
        <dbReference type="ARBA" id="ARBA00038429"/>
    </source>
</evidence>
<dbReference type="Pfam" id="PF17753">
    <property type="entry name" value="Ig_mannosidase"/>
    <property type="match status" value="1"/>
</dbReference>
<evidence type="ECO:0000256" key="17">
    <source>
        <dbReference type="SAM" id="SignalP"/>
    </source>
</evidence>
<evidence type="ECO:0000256" key="16">
    <source>
        <dbReference type="ARBA" id="ARBA00041614"/>
    </source>
</evidence>
<dbReference type="Pfam" id="PF22666">
    <property type="entry name" value="Glyco_hydro_2_N2"/>
    <property type="match status" value="1"/>
</dbReference>
<dbReference type="InterPro" id="IPR050887">
    <property type="entry name" value="Beta-mannosidase_GH2"/>
</dbReference>
<dbReference type="InterPro" id="IPR036156">
    <property type="entry name" value="Beta-gal/glucu_dom_sf"/>
</dbReference>
<dbReference type="Gene3D" id="3.20.20.80">
    <property type="entry name" value="Glycosidases"/>
    <property type="match status" value="1"/>
</dbReference>
<dbReference type="InterPro" id="IPR054593">
    <property type="entry name" value="Beta-mannosidase-like_N2"/>
</dbReference>
<evidence type="ECO:0000259" key="21">
    <source>
        <dbReference type="Pfam" id="PF22666"/>
    </source>
</evidence>
<dbReference type="Gene3D" id="2.60.120.260">
    <property type="entry name" value="Galactose-binding domain-like"/>
    <property type="match status" value="1"/>
</dbReference>
<dbReference type="Gene3D" id="2.60.40.10">
    <property type="entry name" value="Immunoglobulins"/>
    <property type="match status" value="3"/>
</dbReference>
<comment type="subcellular location">
    <subcellularLocation>
        <location evidence="2">Lysosome</location>
    </subcellularLocation>
    <subcellularLocation>
        <location evidence="3">Secreted</location>
    </subcellularLocation>
</comment>
<evidence type="ECO:0000256" key="9">
    <source>
        <dbReference type="ARBA" id="ARBA00022801"/>
    </source>
</evidence>
<reference evidence="22" key="1">
    <citation type="journal article" date="2024" name="Gigascience">
        <title>Chromosome-level genome of the poultry shaft louse Menopon gallinae provides insight into the host-switching and adaptive evolution of parasitic lice.</title>
        <authorList>
            <person name="Xu Y."/>
            <person name="Ma L."/>
            <person name="Liu S."/>
            <person name="Liang Y."/>
            <person name="Liu Q."/>
            <person name="He Z."/>
            <person name="Tian L."/>
            <person name="Duan Y."/>
            <person name="Cai W."/>
            <person name="Li H."/>
            <person name="Song F."/>
        </authorList>
    </citation>
    <scope>NUCLEOTIDE SEQUENCE</scope>
    <source>
        <strain evidence="22">Cailab_2023a</strain>
    </source>
</reference>
<dbReference type="InterPro" id="IPR006102">
    <property type="entry name" value="Ig-like_GH2"/>
</dbReference>
<evidence type="ECO:0000256" key="8">
    <source>
        <dbReference type="ARBA" id="ARBA00022729"/>
    </source>
</evidence>
<keyword evidence="11" id="KW-0458">Lysosome</keyword>
<keyword evidence="10" id="KW-0325">Glycoprotein</keyword>
<dbReference type="EMBL" id="JARGDH010000002">
    <property type="protein sequence ID" value="KAL0277666.1"/>
    <property type="molecule type" value="Genomic_DNA"/>
</dbReference>
<dbReference type="InterPro" id="IPR041447">
    <property type="entry name" value="Mannosidase_ig"/>
</dbReference>
<organism evidence="22">
    <name type="scientific">Menopon gallinae</name>
    <name type="common">poultry shaft louse</name>
    <dbReference type="NCBI Taxonomy" id="328185"/>
    <lineage>
        <taxon>Eukaryota</taxon>
        <taxon>Metazoa</taxon>
        <taxon>Ecdysozoa</taxon>
        <taxon>Arthropoda</taxon>
        <taxon>Hexapoda</taxon>
        <taxon>Insecta</taxon>
        <taxon>Pterygota</taxon>
        <taxon>Neoptera</taxon>
        <taxon>Paraneoptera</taxon>
        <taxon>Psocodea</taxon>
        <taxon>Troctomorpha</taxon>
        <taxon>Phthiraptera</taxon>
        <taxon>Amblycera</taxon>
        <taxon>Menoponidae</taxon>
        <taxon>Menopon</taxon>
    </lineage>
</organism>
<keyword evidence="12" id="KW-0326">Glycosidase</keyword>
<comment type="caution">
    <text evidence="22">The sequence shown here is derived from an EMBL/GenBank/DDBJ whole genome shotgun (WGS) entry which is preliminary data.</text>
</comment>
<feature type="domain" description="Glycoside hydrolase family 2 immunoglobulin-like beta-sandwich" evidence="18">
    <location>
        <begin position="216"/>
        <end position="325"/>
    </location>
</feature>
<keyword evidence="7" id="KW-0964">Secreted</keyword>
<evidence type="ECO:0000256" key="12">
    <source>
        <dbReference type="ARBA" id="ARBA00023295"/>
    </source>
</evidence>
<dbReference type="Pfam" id="PF17786">
    <property type="entry name" value="Mannosidase_ig"/>
    <property type="match status" value="1"/>
</dbReference>
<dbReference type="InterPro" id="IPR013783">
    <property type="entry name" value="Ig-like_fold"/>
</dbReference>
<keyword evidence="9" id="KW-0378">Hydrolase</keyword>
<dbReference type="GO" id="GO:0005764">
    <property type="term" value="C:lysosome"/>
    <property type="evidence" value="ECO:0007669"/>
    <property type="project" value="UniProtKB-SubCell"/>
</dbReference>
<keyword evidence="8 17" id="KW-0732">Signal</keyword>
<dbReference type="EMBL" id="JARGDH010000002">
    <property type="protein sequence ID" value="KAL0277667.1"/>
    <property type="molecule type" value="Genomic_DNA"/>
</dbReference>
<comment type="catalytic activity">
    <reaction evidence="1">
        <text>Hydrolysis of terminal, non-reducing beta-D-mannose residues in beta-D-mannosides.</text>
        <dbReference type="EC" id="3.2.1.25"/>
    </reaction>
</comment>
<dbReference type="FunFam" id="2.60.120.260:FF:000060">
    <property type="entry name" value="Probable beta-mannosidase"/>
    <property type="match status" value="1"/>
</dbReference>
<feature type="signal peptide" evidence="17">
    <location>
        <begin position="1"/>
        <end position="16"/>
    </location>
</feature>
<comment type="subunit">
    <text evidence="5">Homodimer.</text>
</comment>
<evidence type="ECO:0000256" key="10">
    <source>
        <dbReference type="ARBA" id="ARBA00023180"/>
    </source>
</evidence>
<sequence>MISLGILVLITVSVNGEHRITLDSMKWSVQNNNKSIDVPAKIPGGIYTDLQNAGIIGQNLFYRFNDIEYRWIGRENWVYTTEFDIPRDVLQKSAVNLVLHGVDTVAMIYVNGHLVGVTQNMFVRYVMPIKEYVDEVDNTLEVKFKSPISQAKILFQNHSYTVPPACVPSHYNGECHVNFLRKMQASFSWDWGPAFPSVGLWKSVEIEAFDSAVLRDVTTKLEDFNSTTWRIQAKAYIEPASHDIGDYEVSGRLMTNKVDVTASPVGATVEDGEIIATVQFMVPKDSVDMWWPNGFGSQPLYQLNITFMSKTTLETSQKSVKIGFRFAELVQARIRPQKEGLTFYFRINGLPIFAKGSNWIPSHILPELSYSEQRIRNLLLSSKEAHMNILRVWGGGLYESELFYQIADELGIMIWQDMMFACSMYPVNPEFLESVSKETAQQVRRIQHRPSVVLWAGNNENEAALRGDWYGTSKNFELYKSDYVKLYVETIRPVVYKNDDTRPYMVSSPSNGVMSENEGYVSKDPYSPLYGDIHFYNYILDSWISITYPHTRFASEYGFQSLPSFKTMSEVTLPKDRKIESEFSTKRQHLLAGYVLMSLQIKLRLPLPKKNNGEEYYRNFIYYSQISQAMGTKTETEKYRRDRNKLTKNNEGRTMGAMYWQLNDVWQAPSWSSIDFNGRWKMLHYYAQKFFSPVIISPDMTIDNKVNIFIVSDLISDVPNSEMNVSVYSWDNFEPKRVISTTEIIRSSRSKIYARYDIPLLFKDCNVTECFLYFTLTSKDSNINVDNVLFPISFTKVKNLKPAKISVQVPETNNNTQILVELTTDKIAPFVWLETDELGQFSENGFILLQKTKTVTFSNRNHPIDIDTFKKSLTVRSLLR</sequence>
<evidence type="ECO:0000256" key="5">
    <source>
        <dbReference type="ARBA" id="ARBA00011738"/>
    </source>
</evidence>
<evidence type="ECO:0000259" key="18">
    <source>
        <dbReference type="Pfam" id="PF00703"/>
    </source>
</evidence>
<evidence type="ECO:0000256" key="6">
    <source>
        <dbReference type="ARBA" id="ARBA00012754"/>
    </source>
</evidence>
<feature type="domain" description="Beta-mannosidase-like galactose-binding" evidence="21">
    <location>
        <begin position="27"/>
        <end position="202"/>
    </location>
</feature>